<proteinExistence type="predicted"/>
<dbReference type="PANTHER" id="PTHR43818:SF11">
    <property type="entry name" value="BCDNA.GH03377"/>
    <property type="match status" value="1"/>
</dbReference>
<evidence type="ECO:0000256" key="1">
    <source>
        <dbReference type="ARBA" id="ARBA00023002"/>
    </source>
</evidence>
<evidence type="ECO:0000259" key="3">
    <source>
        <dbReference type="Pfam" id="PF22725"/>
    </source>
</evidence>
<dbReference type="SUPFAM" id="SSF55347">
    <property type="entry name" value="Glyceraldehyde-3-phosphate dehydrogenase-like, C-terminal domain"/>
    <property type="match status" value="1"/>
</dbReference>
<dbReference type="InterPro" id="IPR055170">
    <property type="entry name" value="GFO_IDH_MocA-like_dom"/>
</dbReference>
<dbReference type="Proteomes" id="UP001164803">
    <property type="component" value="Chromosome"/>
</dbReference>
<evidence type="ECO:0000313" key="4">
    <source>
        <dbReference type="EMBL" id="WAH36024.1"/>
    </source>
</evidence>
<evidence type="ECO:0000313" key="5">
    <source>
        <dbReference type="Proteomes" id="UP001164803"/>
    </source>
</evidence>
<dbReference type="InterPro" id="IPR036291">
    <property type="entry name" value="NAD(P)-bd_dom_sf"/>
</dbReference>
<keyword evidence="5" id="KW-1185">Reference proteome</keyword>
<evidence type="ECO:0000259" key="2">
    <source>
        <dbReference type="Pfam" id="PF01408"/>
    </source>
</evidence>
<feature type="domain" description="GFO/IDH/MocA-like oxidoreductase" evidence="3">
    <location>
        <begin position="141"/>
        <end position="271"/>
    </location>
</feature>
<accession>A0ABY6YZX9</accession>
<dbReference type="Gene3D" id="3.40.50.720">
    <property type="entry name" value="NAD(P)-binding Rossmann-like Domain"/>
    <property type="match status" value="1"/>
</dbReference>
<dbReference type="SUPFAM" id="SSF51735">
    <property type="entry name" value="NAD(P)-binding Rossmann-fold domains"/>
    <property type="match status" value="1"/>
</dbReference>
<dbReference type="InterPro" id="IPR000683">
    <property type="entry name" value="Gfo/Idh/MocA-like_OxRdtase_N"/>
</dbReference>
<organism evidence="4 5">
    <name type="scientific">Alicyclobacillus dauci</name>
    <dbReference type="NCBI Taxonomy" id="1475485"/>
    <lineage>
        <taxon>Bacteria</taxon>
        <taxon>Bacillati</taxon>
        <taxon>Bacillota</taxon>
        <taxon>Bacilli</taxon>
        <taxon>Bacillales</taxon>
        <taxon>Alicyclobacillaceae</taxon>
        <taxon>Alicyclobacillus</taxon>
    </lineage>
</organism>
<gene>
    <name evidence="4" type="ORF">NZD86_17435</name>
</gene>
<feature type="domain" description="Gfo/Idh/MocA-like oxidoreductase N-terminal" evidence="2">
    <location>
        <begin position="7"/>
        <end position="130"/>
    </location>
</feature>
<dbReference type="EMBL" id="CP104064">
    <property type="protein sequence ID" value="WAH36024.1"/>
    <property type="molecule type" value="Genomic_DNA"/>
</dbReference>
<keyword evidence="1" id="KW-0560">Oxidoreductase</keyword>
<dbReference type="PANTHER" id="PTHR43818">
    <property type="entry name" value="BCDNA.GH03377"/>
    <property type="match status" value="1"/>
</dbReference>
<dbReference type="Pfam" id="PF22725">
    <property type="entry name" value="GFO_IDH_MocA_C3"/>
    <property type="match status" value="1"/>
</dbReference>
<sequence>MQEDFVRMGLHGYGYIGRIHVLASQLHIAAGQTAPSINWESAVVRDLGTAAAKQARRVFPFVTDDISALSERNLEAIDIASPNHAHLAPFQLAVEKGWSIYCEKPISHDLSEATEMVEAASQADLVTQVALVYRFHPAVIEARDWLLSGKLGRPLTFRAELLHGGYLNPDRPMSWRLQNAASGGGAVMDLGIHLFDTLHMLLGPVDHLTATTRTFIDSRRGPHGTEPVTVDDWASATLTMRQGTVGTVEVSRVHYGRERDVMDIVCERGVLHIPLERYEGVSVTTLDDGMSVPVSHSPSLQPFSPKYAQSTLLNLHATGLAAFASRIRGASVDIPVPTVDDALAGQAVAHAVMESGRAGGDRVSMDRFLAAHGCLPRIYAR</sequence>
<dbReference type="Pfam" id="PF01408">
    <property type="entry name" value="GFO_IDH_MocA"/>
    <property type="match status" value="1"/>
</dbReference>
<name>A0ABY6YZX9_9BACL</name>
<protein>
    <submittedName>
        <fullName evidence="4">Gfo/Idh/MocA family oxidoreductase</fullName>
    </submittedName>
</protein>
<dbReference type="InterPro" id="IPR050463">
    <property type="entry name" value="Gfo/Idh/MocA_oxidrdct_glycsds"/>
</dbReference>
<reference evidence="4" key="1">
    <citation type="submission" date="2022-08" db="EMBL/GenBank/DDBJ databases">
        <title>Alicyclobacillus dauci DSM2870, complete genome.</title>
        <authorList>
            <person name="Wang Q."/>
            <person name="Cai R."/>
            <person name="Wang Z."/>
        </authorList>
    </citation>
    <scope>NUCLEOTIDE SEQUENCE</scope>
    <source>
        <strain evidence="4">DSM 28700</strain>
    </source>
</reference>
<dbReference type="RefSeq" id="WP_268043323.1">
    <property type="nucleotide sequence ID" value="NZ_CP104064.1"/>
</dbReference>
<dbReference type="Gene3D" id="3.30.360.10">
    <property type="entry name" value="Dihydrodipicolinate Reductase, domain 2"/>
    <property type="match status" value="1"/>
</dbReference>